<evidence type="ECO:0000256" key="2">
    <source>
        <dbReference type="ARBA" id="ARBA00022840"/>
    </source>
</evidence>
<gene>
    <name evidence="4" type="ORF">ACFO4L_01620</name>
</gene>
<organism evidence="4 5">
    <name type="scientific">Bacillus daqingensis</name>
    <dbReference type="NCBI Taxonomy" id="872396"/>
    <lineage>
        <taxon>Bacteria</taxon>
        <taxon>Bacillati</taxon>
        <taxon>Bacillota</taxon>
        <taxon>Bacilli</taxon>
        <taxon>Bacillales</taxon>
        <taxon>Bacillaceae</taxon>
        <taxon>Bacillus</taxon>
    </lineage>
</organism>
<proteinExistence type="predicted"/>
<evidence type="ECO:0000313" key="4">
    <source>
        <dbReference type="EMBL" id="MFC4735271.1"/>
    </source>
</evidence>
<dbReference type="Gene3D" id="3.40.50.300">
    <property type="entry name" value="P-loop containing nucleotide triphosphate hydrolases"/>
    <property type="match status" value="1"/>
</dbReference>
<dbReference type="InterPro" id="IPR003439">
    <property type="entry name" value="ABC_transporter-like_ATP-bd"/>
</dbReference>
<dbReference type="PANTHER" id="PTHR43158">
    <property type="entry name" value="SKFA PEPTIDE EXPORT ATP-BINDING PROTEIN SKFE"/>
    <property type="match status" value="1"/>
</dbReference>
<name>A0ABV9NSV8_9BACI</name>
<dbReference type="InterPro" id="IPR027417">
    <property type="entry name" value="P-loop_NTPase"/>
</dbReference>
<keyword evidence="2 4" id="KW-0067">ATP-binding</keyword>
<dbReference type="EMBL" id="JBHSGK010000003">
    <property type="protein sequence ID" value="MFC4735271.1"/>
    <property type="molecule type" value="Genomic_DNA"/>
</dbReference>
<dbReference type="Proteomes" id="UP001595896">
    <property type="component" value="Unassembled WGS sequence"/>
</dbReference>
<evidence type="ECO:0000259" key="3">
    <source>
        <dbReference type="PROSITE" id="PS50893"/>
    </source>
</evidence>
<evidence type="ECO:0000256" key="1">
    <source>
        <dbReference type="ARBA" id="ARBA00022741"/>
    </source>
</evidence>
<accession>A0ABV9NSV8</accession>
<keyword evidence="1" id="KW-0547">Nucleotide-binding</keyword>
<dbReference type="PROSITE" id="PS50893">
    <property type="entry name" value="ABC_TRANSPORTER_2"/>
    <property type="match status" value="1"/>
</dbReference>
<protein>
    <submittedName>
        <fullName evidence="4">ATP-binding cassette domain-containing protein</fullName>
    </submittedName>
</protein>
<dbReference type="SMART" id="SM00382">
    <property type="entry name" value="AAA"/>
    <property type="match status" value="1"/>
</dbReference>
<keyword evidence="5" id="KW-1185">Reference proteome</keyword>
<dbReference type="Pfam" id="PF00005">
    <property type="entry name" value="ABC_tran"/>
    <property type="match status" value="1"/>
</dbReference>
<dbReference type="GO" id="GO:0005524">
    <property type="term" value="F:ATP binding"/>
    <property type="evidence" value="ECO:0007669"/>
    <property type="project" value="UniProtKB-KW"/>
</dbReference>
<feature type="domain" description="ABC transporter" evidence="3">
    <location>
        <begin position="4"/>
        <end position="229"/>
    </location>
</feature>
<sequence length="292" mass="32456">MTLLQAENLHVSFKNEEVLHDISFTMKQGNIYGLIGRNGAGKTTLLSVLASYRQADSGKVLINGREPFENEALMPKVAFLYETDYSDETETGLVLLKLAARYQEQFDLEYATKLAAKLELPLDKPVHKLSTGKQAALNVTLGLASRAPVTIFDEVYSGMDAPTRDTFYKELLDEQERHPRIIILSTHLVSEMDYLFDHVLMIHEGRMLLDEPVDALLERGFSVTGDHQRVEAFAAGRNVISEQRLGGTKSVMIFEELTAADTARAYEDSLDIGQVALQDLFIQLTGKGGQAS</sequence>
<dbReference type="InterPro" id="IPR003593">
    <property type="entry name" value="AAA+_ATPase"/>
</dbReference>
<dbReference type="CDD" id="cd03230">
    <property type="entry name" value="ABC_DR_subfamily_A"/>
    <property type="match status" value="1"/>
</dbReference>
<evidence type="ECO:0000313" key="5">
    <source>
        <dbReference type="Proteomes" id="UP001595896"/>
    </source>
</evidence>
<comment type="caution">
    <text evidence="4">The sequence shown here is derived from an EMBL/GenBank/DDBJ whole genome shotgun (WGS) entry which is preliminary data.</text>
</comment>
<dbReference type="SUPFAM" id="SSF52540">
    <property type="entry name" value="P-loop containing nucleoside triphosphate hydrolases"/>
    <property type="match status" value="1"/>
</dbReference>
<reference evidence="5" key="1">
    <citation type="journal article" date="2019" name="Int. J. Syst. Evol. Microbiol.">
        <title>The Global Catalogue of Microorganisms (GCM) 10K type strain sequencing project: providing services to taxonomists for standard genome sequencing and annotation.</title>
        <authorList>
            <consortium name="The Broad Institute Genomics Platform"/>
            <consortium name="The Broad Institute Genome Sequencing Center for Infectious Disease"/>
            <person name="Wu L."/>
            <person name="Ma J."/>
        </authorList>
    </citation>
    <scope>NUCLEOTIDE SEQUENCE [LARGE SCALE GENOMIC DNA]</scope>
    <source>
        <strain evidence="5">JCM 12165</strain>
    </source>
</reference>
<dbReference type="PANTHER" id="PTHR43158:SF5">
    <property type="entry name" value="ABC TRANSPORTER, ATP-BINDING PROTEIN"/>
    <property type="match status" value="1"/>
</dbReference>
<dbReference type="RefSeq" id="WP_377907894.1">
    <property type="nucleotide sequence ID" value="NZ_JBHSGK010000003.1"/>
</dbReference>